<dbReference type="InterPro" id="IPR005702">
    <property type="entry name" value="Wzc-like_C"/>
</dbReference>
<dbReference type="CDD" id="cd05387">
    <property type="entry name" value="BY-kinase"/>
    <property type="match status" value="1"/>
</dbReference>
<reference evidence="10" key="1">
    <citation type="submission" date="2023-01" db="EMBL/GenBank/DDBJ databases">
        <title>The genome sequence of Kordiimonadaceae bacterium 6D33.</title>
        <authorList>
            <person name="Liu Y."/>
        </authorList>
    </citation>
    <scope>NUCLEOTIDE SEQUENCE</scope>
    <source>
        <strain evidence="10">6D33</strain>
    </source>
</reference>
<organism evidence="10 11">
    <name type="scientific">Gimibacter soli</name>
    <dbReference type="NCBI Taxonomy" id="3024400"/>
    <lineage>
        <taxon>Bacteria</taxon>
        <taxon>Pseudomonadati</taxon>
        <taxon>Pseudomonadota</taxon>
        <taxon>Alphaproteobacteria</taxon>
        <taxon>Kordiimonadales</taxon>
        <taxon>Temperatibacteraceae</taxon>
        <taxon>Gimibacter</taxon>
    </lineage>
</organism>
<comment type="similarity">
    <text evidence="1">Belongs to the CpsD/CapB family.</text>
</comment>
<dbReference type="PANTHER" id="PTHR32309">
    <property type="entry name" value="TYROSINE-PROTEIN KINASE"/>
    <property type="match status" value="1"/>
</dbReference>
<dbReference type="Gene3D" id="3.40.50.300">
    <property type="entry name" value="P-loop containing nucleotide triphosphate hydrolases"/>
    <property type="match status" value="1"/>
</dbReference>
<name>A0AAE9XN08_9PROT</name>
<evidence type="ECO:0000313" key="10">
    <source>
        <dbReference type="EMBL" id="WCL53171.1"/>
    </source>
</evidence>
<evidence type="ECO:0000256" key="7">
    <source>
        <dbReference type="ARBA" id="ARBA00023137"/>
    </source>
</evidence>
<evidence type="ECO:0000256" key="3">
    <source>
        <dbReference type="ARBA" id="ARBA00022679"/>
    </source>
</evidence>
<dbReference type="GO" id="GO:0004715">
    <property type="term" value="F:non-membrane spanning protein tyrosine kinase activity"/>
    <property type="evidence" value="ECO:0007669"/>
    <property type="project" value="UniProtKB-EC"/>
</dbReference>
<proteinExistence type="inferred from homology"/>
<dbReference type="KEGG" id="gso:PH603_11555"/>
<keyword evidence="5" id="KW-0418">Kinase</keyword>
<dbReference type="Pfam" id="PF13614">
    <property type="entry name" value="AAA_31"/>
    <property type="match status" value="1"/>
</dbReference>
<dbReference type="RefSeq" id="WP_289502683.1">
    <property type="nucleotide sequence ID" value="NZ_CP116805.1"/>
</dbReference>
<dbReference type="AlphaFoldDB" id="A0AAE9XN08"/>
<dbReference type="SUPFAM" id="SSF52540">
    <property type="entry name" value="P-loop containing nucleoside triphosphate hydrolases"/>
    <property type="match status" value="1"/>
</dbReference>
<keyword evidence="4" id="KW-0547">Nucleotide-binding</keyword>
<keyword evidence="3 10" id="KW-0808">Transferase</keyword>
<dbReference type="InterPro" id="IPR037257">
    <property type="entry name" value="T2SS_E_N_sf"/>
</dbReference>
<dbReference type="EC" id="2.7.10.2" evidence="2"/>
<dbReference type="InterPro" id="IPR027417">
    <property type="entry name" value="P-loop_NTPase"/>
</dbReference>
<keyword evidence="11" id="KW-1185">Reference proteome</keyword>
<evidence type="ECO:0000256" key="2">
    <source>
        <dbReference type="ARBA" id="ARBA00011903"/>
    </source>
</evidence>
<evidence type="ECO:0000256" key="6">
    <source>
        <dbReference type="ARBA" id="ARBA00022840"/>
    </source>
</evidence>
<feature type="domain" description="AAA" evidence="9">
    <location>
        <begin position="120"/>
        <end position="239"/>
    </location>
</feature>
<evidence type="ECO:0000256" key="8">
    <source>
        <dbReference type="ARBA" id="ARBA00051245"/>
    </source>
</evidence>
<dbReference type="GO" id="GO:0005524">
    <property type="term" value="F:ATP binding"/>
    <property type="evidence" value="ECO:0007669"/>
    <property type="project" value="UniProtKB-KW"/>
</dbReference>
<dbReference type="PANTHER" id="PTHR32309:SF13">
    <property type="entry name" value="FERRIC ENTEROBACTIN TRANSPORT PROTEIN FEPE"/>
    <property type="match status" value="1"/>
</dbReference>
<accession>A0AAE9XN08</accession>
<protein>
    <recommendedName>
        <fullName evidence="2">non-specific protein-tyrosine kinase</fullName>
        <ecNumber evidence="2">2.7.10.2</ecNumber>
    </recommendedName>
</protein>
<dbReference type="GO" id="GO:0005886">
    <property type="term" value="C:plasma membrane"/>
    <property type="evidence" value="ECO:0007669"/>
    <property type="project" value="TreeGrafter"/>
</dbReference>
<dbReference type="Proteomes" id="UP001217500">
    <property type="component" value="Chromosome"/>
</dbReference>
<dbReference type="InterPro" id="IPR050445">
    <property type="entry name" value="Bact_polysacc_biosynth/exp"/>
</dbReference>
<keyword evidence="6" id="KW-0067">ATP-binding</keyword>
<dbReference type="SUPFAM" id="SSF160246">
    <property type="entry name" value="EspE N-terminal domain-like"/>
    <property type="match status" value="1"/>
</dbReference>
<evidence type="ECO:0000259" key="9">
    <source>
        <dbReference type="Pfam" id="PF13614"/>
    </source>
</evidence>
<comment type="catalytic activity">
    <reaction evidence="8">
        <text>L-tyrosyl-[protein] + ATP = O-phospho-L-tyrosyl-[protein] + ADP + H(+)</text>
        <dbReference type="Rhea" id="RHEA:10596"/>
        <dbReference type="Rhea" id="RHEA-COMP:10136"/>
        <dbReference type="Rhea" id="RHEA-COMP:20101"/>
        <dbReference type="ChEBI" id="CHEBI:15378"/>
        <dbReference type="ChEBI" id="CHEBI:30616"/>
        <dbReference type="ChEBI" id="CHEBI:46858"/>
        <dbReference type="ChEBI" id="CHEBI:61978"/>
        <dbReference type="ChEBI" id="CHEBI:456216"/>
        <dbReference type="EC" id="2.7.10.2"/>
    </reaction>
</comment>
<sequence length="292" mass="31845">MPATNQALVKRESSLPYGLKIGQILMAQGKINEDQVREILKTQAERSCSFGEAAIYLGFLTQLDIDTAISQQFNYAILSPEAGSYSAELHVATNPFGQEAESFRALRSQLMLESLEKGRRAITIVGPNAGSGCTYTAANLAIAFAQLGLKTCLIDANLRNPRIAKLFSISREHEGLSEILIGGRTYDEVLVGDTFPNLSIITSGRVPPNPQELLGRHELIWTLSHVLRDFDTVLFDTPAMNHCADARTVAARVGSALLVARRHQTLANDARVAVEELRSNGVHLIGTVLNTY</sequence>
<evidence type="ECO:0000256" key="1">
    <source>
        <dbReference type="ARBA" id="ARBA00007316"/>
    </source>
</evidence>
<evidence type="ECO:0000313" key="11">
    <source>
        <dbReference type="Proteomes" id="UP001217500"/>
    </source>
</evidence>
<dbReference type="InterPro" id="IPR025669">
    <property type="entry name" value="AAA_dom"/>
</dbReference>
<gene>
    <name evidence="10" type="ORF">PH603_11555</name>
</gene>
<evidence type="ECO:0000256" key="5">
    <source>
        <dbReference type="ARBA" id="ARBA00022777"/>
    </source>
</evidence>
<dbReference type="NCBIfam" id="TIGR01007">
    <property type="entry name" value="eps_fam"/>
    <property type="match status" value="1"/>
</dbReference>
<keyword evidence="7" id="KW-0829">Tyrosine-protein kinase</keyword>
<evidence type="ECO:0000256" key="4">
    <source>
        <dbReference type="ARBA" id="ARBA00022741"/>
    </source>
</evidence>
<dbReference type="EMBL" id="CP116805">
    <property type="protein sequence ID" value="WCL53171.1"/>
    <property type="molecule type" value="Genomic_DNA"/>
</dbReference>